<sequence>MKWFKLAPVLALAVALIGCGKSEDDVSTNGNADSTMMAAQKNKNKADNNEGEYDPVGDLAREENKLFESENSKTRYAALEEASDYISLVELSSDAGGGVSLKFIKNYKGALSTIELKTPKSLTPNQEYIVFYRDTAEGDVRPTHDTYAFYKVDGSDDDLLRYFEKKYDDRDTAKEEETSSKDKDKDTVEAGSSSKRRITDKDAADTKSSTKESTKSTSSSSGTATSSTSSKSGTATSSTSSKSGTTTTKSTSTKGTGGSSGSKKQSTKRSTDLEN</sequence>
<organism evidence="2 3">
    <name type="scientific">Aedoeadaptatus nemausensis</name>
    <dbReference type="NCBI Taxonomy" id="2582829"/>
    <lineage>
        <taxon>Bacteria</taxon>
        <taxon>Bacillati</taxon>
        <taxon>Bacillota</taxon>
        <taxon>Tissierellia</taxon>
        <taxon>Tissierellales</taxon>
        <taxon>Peptoniphilaceae</taxon>
        <taxon>Aedoeadaptatus</taxon>
    </lineage>
</organism>
<evidence type="ECO:0000313" key="2">
    <source>
        <dbReference type="EMBL" id="CAC9934948.1"/>
    </source>
</evidence>
<feature type="compositionally biased region" description="Low complexity" evidence="1">
    <location>
        <begin position="215"/>
        <end position="254"/>
    </location>
</feature>
<feature type="region of interest" description="Disordered" evidence="1">
    <location>
        <begin position="170"/>
        <end position="275"/>
    </location>
</feature>
<evidence type="ECO:0000256" key="1">
    <source>
        <dbReference type="SAM" id="MobiDB-lite"/>
    </source>
</evidence>
<keyword evidence="3" id="KW-1185">Reference proteome</keyword>
<evidence type="ECO:0008006" key="4">
    <source>
        <dbReference type="Google" id="ProtNLM"/>
    </source>
</evidence>
<feature type="compositionally biased region" description="Basic and acidic residues" evidence="1">
    <location>
        <begin position="197"/>
        <end position="214"/>
    </location>
</feature>
<protein>
    <recommendedName>
        <fullName evidence="4">Lipoprotein</fullName>
    </recommendedName>
</protein>
<reference evidence="2 3" key="1">
    <citation type="submission" date="2020-06" db="EMBL/GenBank/DDBJ databases">
        <authorList>
            <person name="Criscuolo A."/>
        </authorList>
    </citation>
    <scope>NUCLEOTIDE SEQUENCE [LARGE SCALE GENOMIC DNA]</scope>
    <source>
        <strain evidence="2">1804121828</strain>
    </source>
</reference>
<comment type="caution">
    <text evidence="2">The sequence shown here is derived from an EMBL/GenBank/DDBJ whole genome shotgun (WGS) entry which is preliminary data.</text>
</comment>
<dbReference type="PROSITE" id="PS51257">
    <property type="entry name" value="PROKAR_LIPOPROTEIN"/>
    <property type="match status" value="1"/>
</dbReference>
<feature type="compositionally biased region" description="Basic and acidic residues" evidence="1">
    <location>
        <begin position="170"/>
        <end position="188"/>
    </location>
</feature>
<name>A0A6V6Y6I2_9FIRM</name>
<evidence type="ECO:0000313" key="3">
    <source>
        <dbReference type="Proteomes" id="UP000586454"/>
    </source>
</evidence>
<proteinExistence type="predicted"/>
<dbReference type="Proteomes" id="UP000586454">
    <property type="component" value="Unassembled WGS sequence"/>
</dbReference>
<dbReference type="EMBL" id="CAIJCS010000023">
    <property type="protein sequence ID" value="CAC9934948.1"/>
    <property type="molecule type" value="Genomic_DNA"/>
</dbReference>
<dbReference type="AlphaFoldDB" id="A0A6V6Y6I2"/>
<gene>
    <name evidence="2" type="ORF">PEPNEM18_01421</name>
</gene>
<accession>A0A6V6Y6I2</accession>
<dbReference type="RefSeq" id="WP_180500609.1">
    <property type="nucleotide sequence ID" value="NZ_CAIJCS010000023.1"/>
</dbReference>